<dbReference type="Proteomes" id="UP000639859">
    <property type="component" value="Unassembled WGS sequence"/>
</dbReference>
<organism evidence="1 2">
    <name type="scientific">Caulobacter hibisci</name>
    <dbReference type="NCBI Taxonomy" id="2035993"/>
    <lineage>
        <taxon>Bacteria</taxon>
        <taxon>Pseudomonadati</taxon>
        <taxon>Pseudomonadota</taxon>
        <taxon>Alphaproteobacteria</taxon>
        <taxon>Caulobacterales</taxon>
        <taxon>Caulobacteraceae</taxon>
        <taxon>Caulobacter</taxon>
    </lineage>
</organism>
<keyword evidence="2" id="KW-1185">Reference proteome</keyword>
<dbReference type="EMBL" id="JADWOX010000009">
    <property type="protein sequence ID" value="MBI1684877.1"/>
    <property type="molecule type" value="Genomic_DNA"/>
</dbReference>
<proteinExistence type="predicted"/>
<reference evidence="1 2" key="1">
    <citation type="submission" date="2020-11" db="EMBL/GenBank/DDBJ databases">
        <title>genome sequence of strain KACC 18849.</title>
        <authorList>
            <person name="Gao J."/>
            <person name="Zhang X."/>
        </authorList>
    </citation>
    <scope>NUCLEOTIDE SEQUENCE [LARGE SCALE GENOMIC DNA]</scope>
    <source>
        <strain evidence="1 2">KACC 18849</strain>
    </source>
</reference>
<accession>A0ABS0T1X9</accession>
<gene>
    <name evidence="1" type="ORF">I4Q42_14485</name>
</gene>
<comment type="caution">
    <text evidence="1">The sequence shown here is derived from an EMBL/GenBank/DDBJ whole genome shotgun (WGS) entry which is preliminary data.</text>
</comment>
<dbReference type="RefSeq" id="WP_198576790.1">
    <property type="nucleotide sequence ID" value="NZ_JADWOX010000009.1"/>
</dbReference>
<evidence type="ECO:0000313" key="2">
    <source>
        <dbReference type="Proteomes" id="UP000639859"/>
    </source>
</evidence>
<protein>
    <submittedName>
        <fullName evidence="1">Uncharacterized protein</fullName>
    </submittedName>
</protein>
<evidence type="ECO:0000313" key="1">
    <source>
        <dbReference type="EMBL" id="MBI1684877.1"/>
    </source>
</evidence>
<sequence>MESRRKAGPTPARLDQLSRRAVMAGGATAPLTATLQAPAAKPDPAVMLCQRWLAVDAEQRRLMTEWGQLEGWLIRKMQWHRLSPDERAAIPEGQKLAQIDARLDVLQVERLALLKSMRPKPAASVEAVIANLMVASCLIFEDDEPEAHGLITRAARDLTAFCGK</sequence>
<name>A0ABS0T1X9_9CAUL</name>